<feature type="region of interest" description="Disordered" evidence="1">
    <location>
        <begin position="54"/>
        <end position="75"/>
    </location>
</feature>
<comment type="caution">
    <text evidence="2">The sequence shown here is derived from an EMBL/GenBank/DDBJ whole genome shotgun (WGS) entry which is preliminary data.</text>
</comment>
<gene>
    <name evidence="2" type="ORF">NDU88_002795</name>
</gene>
<dbReference type="Proteomes" id="UP001066276">
    <property type="component" value="Chromosome 9"/>
</dbReference>
<feature type="non-terminal residue" evidence="2">
    <location>
        <position position="1"/>
    </location>
</feature>
<evidence type="ECO:0000256" key="1">
    <source>
        <dbReference type="SAM" id="MobiDB-lite"/>
    </source>
</evidence>
<reference evidence="2" key="1">
    <citation type="journal article" date="2022" name="bioRxiv">
        <title>Sequencing and chromosome-scale assembly of the giantPleurodeles waltlgenome.</title>
        <authorList>
            <person name="Brown T."/>
            <person name="Elewa A."/>
            <person name="Iarovenko S."/>
            <person name="Subramanian E."/>
            <person name="Araus A.J."/>
            <person name="Petzold A."/>
            <person name="Susuki M."/>
            <person name="Suzuki K.-i.T."/>
            <person name="Hayashi T."/>
            <person name="Toyoda A."/>
            <person name="Oliveira C."/>
            <person name="Osipova E."/>
            <person name="Leigh N.D."/>
            <person name="Simon A."/>
            <person name="Yun M.H."/>
        </authorList>
    </citation>
    <scope>NUCLEOTIDE SEQUENCE</scope>
    <source>
        <strain evidence="2">20211129_DDA</strain>
        <tissue evidence="2">Liver</tissue>
    </source>
</reference>
<organism evidence="2 3">
    <name type="scientific">Pleurodeles waltl</name>
    <name type="common">Iberian ribbed newt</name>
    <dbReference type="NCBI Taxonomy" id="8319"/>
    <lineage>
        <taxon>Eukaryota</taxon>
        <taxon>Metazoa</taxon>
        <taxon>Chordata</taxon>
        <taxon>Craniata</taxon>
        <taxon>Vertebrata</taxon>
        <taxon>Euteleostomi</taxon>
        <taxon>Amphibia</taxon>
        <taxon>Batrachia</taxon>
        <taxon>Caudata</taxon>
        <taxon>Salamandroidea</taxon>
        <taxon>Salamandridae</taxon>
        <taxon>Pleurodelinae</taxon>
        <taxon>Pleurodeles</taxon>
    </lineage>
</organism>
<evidence type="ECO:0000313" key="2">
    <source>
        <dbReference type="EMBL" id="KAJ1105389.1"/>
    </source>
</evidence>
<evidence type="ECO:0000313" key="3">
    <source>
        <dbReference type="Proteomes" id="UP001066276"/>
    </source>
</evidence>
<sequence>RVHKNGSGTPPCPLPGQPLVTSLGAVRAWALKVFQRCCPAGLLGCRMRPLAKMGTGGRGSSFQTRSGGFGAGNKARRWRPEKPYLYVIGRLTNHQQKMKGSLELQGSS</sequence>
<feature type="non-terminal residue" evidence="2">
    <location>
        <position position="108"/>
    </location>
</feature>
<keyword evidence="3" id="KW-1185">Reference proteome</keyword>
<proteinExistence type="predicted"/>
<name>A0AAV7MQG1_PLEWA</name>
<dbReference type="EMBL" id="JANPWB010000013">
    <property type="protein sequence ID" value="KAJ1105389.1"/>
    <property type="molecule type" value="Genomic_DNA"/>
</dbReference>
<accession>A0AAV7MQG1</accession>
<protein>
    <submittedName>
        <fullName evidence="2">Uncharacterized protein</fullName>
    </submittedName>
</protein>
<dbReference type="AlphaFoldDB" id="A0AAV7MQG1"/>